<sequence>MNISLEQLKAYTERQEKRFEESQIRIVEALMQKFCLSQQNPVFGESQVSHTDPVINAIHEFNFDGVAGVTFESWFKKYEDLFYIDLCKLDDASKVRILLRKLGTMEHECNSNFILPKNPRDFIFDETVKTLAQIFGELSSI</sequence>
<proteinExistence type="predicted"/>
<evidence type="ECO:0000313" key="2">
    <source>
        <dbReference type="EMBL" id="VDP57354.1"/>
    </source>
</evidence>
<evidence type="ECO:0000313" key="3">
    <source>
        <dbReference type="Proteomes" id="UP000269396"/>
    </source>
</evidence>
<dbReference type="AlphaFoldDB" id="A0A183PA02"/>
<reference evidence="2 3" key="1">
    <citation type="submission" date="2018-11" db="EMBL/GenBank/DDBJ databases">
        <authorList>
            <consortium name="Pathogen Informatics"/>
        </authorList>
    </citation>
    <scope>NUCLEOTIDE SEQUENCE [LARGE SCALE GENOMIC DNA]</scope>
    <source>
        <strain>Denwood</strain>
        <strain evidence="3">Zambia</strain>
    </source>
</reference>
<evidence type="ECO:0000259" key="1">
    <source>
        <dbReference type="Pfam" id="PF23309"/>
    </source>
</evidence>
<protein>
    <recommendedName>
        <fullName evidence="1">DUF7083 domain-containing protein</fullName>
    </recommendedName>
</protein>
<dbReference type="EMBL" id="UZAL01031239">
    <property type="protein sequence ID" value="VDP57354.1"/>
    <property type="molecule type" value="Genomic_DNA"/>
</dbReference>
<organism evidence="2 3">
    <name type="scientific">Schistosoma mattheei</name>
    <dbReference type="NCBI Taxonomy" id="31246"/>
    <lineage>
        <taxon>Eukaryota</taxon>
        <taxon>Metazoa</taxon>
        <taxon>Spiralia</taxon>
        <taxon>Lophotrochozoa</taxon>
        <taxon>Platyhelminthes</taxon>
        <taxon>Trematoda</taxon>
        <taxon>Digenea</taxon>
        <taxon>Strigeidida</taxon>
        <taxon>Schistosomatoidea</taxon>
        <taxon>Schistosomatidae</taxon>
        <taxon>Schistosoma</taxon>
    </lineage>
</organism>
<dbReference type="InterPro" id="IPR055510">
    <property type="entry name" value="DUF7083"/>
</dbReference>
<name>A0A183PA02_9TREM</name>
<feature type="domain" description="DUF7083" evidence="1">
    <location>
        <begin position="56"/>
        <end position="137"/>
    </location>
</feature>
<dbReference type="STRING" id="31246.A0A183PA02"/>
<keyword evidence="3" id="KW-1185">Reference proteome</keyword>
<dbReference type="Proteomes" id="UP000269396">
    <property type="component" value="Unassembled WGS sequence"/>
</dbReference>
<dbReference type="Pfam" id="PF23309">
    <property type="entry name" value="DUF7083"/>
    <property type="match status" value="1"/>
</dbReference>
<gene>
    <name evidence="2" type="ORF">SMTD_LOCUS11188</name>
</gene>
<accession>A0A183PA02</accession>